<accession>A0A7X2T1P8</accession>
<protein>
    <submittedName>
        <fullName evidence="4">Insulinase family protein</fullName>
    </submittedName>
</protein>
<dbReference type="Pfam" id="PF00675">
    <property type="entry name" value="Peptidase_M16"/>
    <property type="match status" value="1"/>
</dbReference>
<dbReference type="InterPro" id="IPR007863">
    <property type="entry name" value="Peptidase_M16_C"/>
</dbReference>
<dbReference type="EMBL" id="VULX01000016">
    <property type="protein sequence ID" value="MSR91832.1"/>
    <property type="molecule type" value="Genomic_DNA"/>
</dbReference>
<evidence type="ECO:0000256" key="1">
    <source>
        <dbReference type="ARBA" id="ARBA00007261"/>
    </source>
</evidence>
<dbReference type="InterPro" id="IPR011765">
    <property type="entry name" value="Pept_M16_N"/>
</dbReference>
<dbReference type="InterPro" id="IPR050361">
    <property type="entry name" value="MPP/UQCRC_Complex"/>
</dbReference>
<dbReference type="PANTHER" id="PTHR11851:SF49">
    <property type="entry name" value="MITOCHONDRIAL-PROCESSING PEPTIDASE SUBUNIT ALPHA"/>
    <property type="match status" value="1"/>
</dbReference>
<dbReference type="GO" id="GO:0046872">
    <property type="term" value="F:metal ion binding"/>
    <property type="evidence" value="ECO:0007669"/>
    <property type="project" value="InterPro"/>
</dbReference>
<organism evidence="4 5">
    <name type="scientific">Inconstantimicrobium porci</name>
    <dbReference type="NCBI Taxonomy" id="2652291"/>
    <lineage>
        <taxon>Bacteria</taxon>
        <taxon>Bacillati</taxon>
        <taxon>Bacillota</taxon>
        <taxon>Clostridia</taxon>
        <taxon>Eubacteriales</taxon>
        <taxon>Clostridiaceae</taxon>
        <taxon>Inconstantimicrobium</taxon>
    </lineage>
</organism>
<keyword evidence="5" id="KW-1185">Reference proteome</keyword>
<feature type="domain" description="Peptidase M16 N-terminal" evidence="2">
    <location>
        <begin position="23"/>
        <end position="156"/>
    </location>
</feature>
<dbReference type="RefSeq" id="WP_154531728.1">
    <property type="nucleotide sequence ID" value="NZ_VULX01000016.1"/>
</dbReference>
<dbReference type="AlphaFoldDB" id="A0A7X2T1P8"/>
<comment type="similarity">
    <text evidence="1">Belongs to the peptidase M16 family.</text>
</comment>
<evidence type="ECO:0000259" key="2">
    <source>
        <dbReference type="Pfam" id="PF00675"/>
    </source>
</evidence>
<sequence length="402" mass="46615">MKSIILNNGVKLIYKKTESSLTSFCIGFNAGADKEDNDSIGAAHAVEHMVFKGTDSRSEEEINKKCDELFAFNNAMTNFPYVIYYGVCSNEDFEEGFELYSDIVINPKMNFAFEEEMSVIRTESREWKEDIDQYCEDELYYNAFKSRRMKKIIIGDKEDIEKITQESLVKFYNKYYVGLNCTVSVVTSLDFDEVKKLSERTIGIMKRGNQKEYEYNYEFDNPQCFNKNIEGFTGAKIQYCFDISDLNDDEIEAMRIFNAYFGEGVSCVLYDNLRTKHGYVYDVSSEVKNESGIKLFTIKASTSKDKINDVKALIDNIIKDVQCGNISINNDDIKNLYKRIIRKRNMDVERGIIMAVRLTTYNIMYGNEQKLVNELEGRYDIISNLNDIVKHVFRKSAVQIIR</sequence>
<name>A0A7X2T1P8_9CLOT</name>
<reference evidence="4 5" key="1">
    <citation type="submission" date="2019-08" db="EMBL/GenBank/DDBJ databases">
        <title>In-depth cultivation of the pig gut microbiome towards novel bacterial diversity and tailored functional studies.</title>
        <authorList>
            <person name="Wylensek D."/>
            <person name="Hitch T.C.A."/>
            <person name="Clavel T."/>
        </authorList>
    </citation>
    <scope>NUCLEOTIDE SEQUENCE [LARGE SCALE GENOMIC DNA]</scope>
    <source>
        <strain evidence="4 5">WCA-383-APC-5B</strain>
    </source>
</reference>
<dbReference type="SUPFAM" id="SSF63411">
    <property type="entry name" value="LuxS/MPP-like metallohydrolase"/>
    <property type="match status" value="2"/>
</dbReference>
<dbReference type="InterPro" id="IPR011249">
    <property type="entry name" value="Metalloenz_LuxS/M16"/>
</dbReference>
<dbReference type="PANTHER" id="PTHR11851">
    <property type="entry name" value="METALLOPROTEASE"/>
    <property type="match status" value="1"/>
</dbReference>
<evidence type="ECO:0000313" key="5">
    <source>
        <dbReference type="Proteomes" id="UP000460287"/>
    </source>
</evidence>
<dbReference type="Proteomes" id="UP000460287">
    <property type="component" value="Unassembled WGS sequence"/>
</dbReference>
<evidence type="ECO:0000259" key="3">
    <source>
        <dbReference type="Pfam" id="PF05193"/>
    </source>
</evidence>
<evidence type="ECO:0000313" key="4">
    <source>
        <dbReference type="EMBL" id="MSR91832.1"/>
    </source>
</evidence>
<dbReference type="Gene3D" id="3.30.830.10">
    <property type="entry name" value="Metalloenzyme, LuxS/M16 peptidase-like"/>
    <property type="match status" value="2"/>
</dbReference>
<dbReference type="Pfam" id="PF05193">
    <property type="entry name" value="Peptidase_M16_C"/>
    <property type="match status" value="1"/>
</dbReference>
<gene>
    <name evidence="4" type="ORF">FYJ33_10555</name>
</gene>
<proteinExistence type="inferred from homology"/>
<feature type="domain" description="Peptidase M16 C-terminal" evidence="3">
    <location>
        <begin position="162"/>
        <end position="322"/>
    </location>
</feature>
<comment type="caution">
    <text evidence="4">The sequence shown here is derived from an EMBL/GenBank/DDBJ whole genome shotgun (WGS) entry which is preliminary data.</text>
</comment>